<dbReference type="InterPro" id="IPR016164">
    <property type="entry name" value="FAD-linked_Oxase-like_C"/>
</dbReference>
<dbReference type="InterPro" id="IPR051264">
    <property type="entry name" value="FAD-oxidored/transferase_4"/>
</dbReference>
<dbReference type="Proteomes" id="UP001431963">
    <property type="component" value="Unassembled WGS sequence"/>
</dbReference>
<dbReference type="InterPro" id="IPR016169">
    <property type="entry name" value="FAD-bd_PCMH_sub2"/>
</dbReference>
<evidence type="ECO:0000256" key="3">
    <source>
        <dbReference type="ARBA" id="ARBA00022827"/>
    </source>
</evidence>
<feature type="domain" description="FAD-binding PCMH-type" evidence="4">
    <location>
        <begin position="35"/>
        <end position="213"/>
    </location>
</feature>
<dbReference type="InterPro" id="IPR006094">
    <property type="entry name" value="Oxid_FAD_bind_N"/>
</dbReference>
<proteinExistence type="inferred from homology"/>
<accession>A0ABU8BUC0</accession>
<keyword evidence="6" id="KW-1185">Reference proteome</keyword>
<dbReference type="PANTHER" id="PTHR43716">
    <property type="entry name" value="D-2-HYDROXYGLUTARATE DEHYDROGENASE, MITOCHONDRIAL"/>
    <property type="match status" value="1"/>
</dbReference>
<dbReference type="Gene3D" id="3.30.43.10">
    <property type="entry name" value="Uridine Diphospho-n-acetylenolpyruvylglucosamine Reductase, domain 2"/>
    <property type="match status" value="1"/>
</dbReference>
<dbReference type="SUPFAM" id="SSF55103">
    <property type="entry name" value="FAD-linked oxidases, C-terminal domain"/>
    <property type="match status" value="1"/>
</dbReference>
<organism evidence="5 6">
    <name type="scientific">Gemmobacter denitrificans</name>
    <dbReference type="NCBI Taxonomy" id="3123040"/>
    <lineage>
        <taxon>Bacteria</taxon>
        <taxon>Pseudomonadati</taxon>
        <taxon>Pseudomonadota</taxon>
        <taxon>Alphaproteobacteria</taxon>
        <taxon>Rhodobacterales</taxon>
        <taxon>Paracoccaceae</taxon>
        <taxon>Gemmobacter</taxon>
    </lineage>
</organism>
<dbReference type="Gene3D" id="1.10.45.10">
    <property type="entry name" value="Vanillyl-alcohol Oxidase, Chain A, domain 4"/>
    <property type="match status" value="1"/>
</dbReference>
<name>A0ABU8BUC0_9RHOB</name>
<dbReference type="SUPFAM" id="SSF56176">
    <property type="entry name" value="FAD-binding/transporter-associated domain-like"/>
    <property type="match status" value="1"/>
</dbReference>
<dbReference type="Gene3D" id="3.30.465.10">
    <property type="match status" value="1"/>
</dbReference>
<dbReference type="InterPro" id="IPR036318">
    <property type="entry name" value="FAD-bd_PCMH-like_sf"/>
</dbReference>
<dbReference type="Gene3D" id="3.30.70.2740">
    <property type="match status" value="1"/>
</dbReference>
<evidence type="ECO:0000256" key="1">
    <source>
        <dbReference type="ARBA" id="ARBA00008000"/>
    </source>
</evidence>
<dbReference type="InterPro" id="IPR016166">
    <property type="entry name" value="FAD-bd_PCMH"/>
</dbReference>
<sequence length="470" mass="49458">MSDALIQDLRALIGAPHVLIGADLAPYCGDWTGHYTSAPCAVARPADTAQVSAVVQACARHGVPVVPVGGRTGLVGGAMTTGGLMLSLERLNRIRDIRTEARVAVVEAGVILAALQDAAADHGLYFPLWFGARGSAMVGGALSTNAGGSNVLRYGSTRALCLGLEVVLADGQVLNLMGALHKDNSGYDLRDLFIGAEGTLGVITAAVMKLVPAAQAHATAMVALDNLPAALTLLNRLQGETGGLVEAFEYMPESYLRRLAEARPDLDPPFTPRPAIALLVELGATAPRDCAAEPDGSLPLTSLLETVLAGALEDGLIHDAHIARNEAQRRAMWHRRELAAEVSFARKPLIDTDIALPLDAVAPLLERFEARLPDLDAGAETLAIAHLGDGNIHLTIFPSHDAPDHADRIVALLEHEVQTLGGTFSAEHGVGLSKKASMARRKDPVALAVMRQIKQALDPQNLMNPGKVLP</sequence>
<dbReference type="RefSeq" id="WP_335422112.1">
    <property type="nucleotide sequence ID" value="NZ_JBALHR010000004.1"/>
</dbReference>
<dbReference type="PANTHER" id="PTHR43716:SF2">
    <property type="entry name" value="BLL6224 PROTEIN"/>
    <property type="match status" value="1"/>
</dbReference>
<dbReference type="InterPro" id="IPR016167">
    <property type="entry name" value="FAD-bd_PCMH_sub1"/>
</dbReference>
<evidence type="ECO:0000313" key="5">
    <source>
        <dbReference type="EMBL" id="MEH7828300.1"/>
    </source>
</evidence>
<comment type="similarity">
    <text evidence="1">Belongs to the FAD-binding oxidoreductase/transferase type 4 family.</text>
</comment>
<dbReference type="Gene3D" id="3.30.70.2190">
    <property type="match status" value="1"/>
</dbReference>
<keyword evidence="3" id="KW-0274">FAD</keyword>
<dbReference type="EMBL" id="JBALHR010000004">
    <property type="protein sequence ID" value="MEH7828300.1"/>
    <property type="molecule type" value="Genomic_DNA"/>
</dbReference>
<keyword evidence="2" id="KW-0285">Flavoprotein</keyword>
<dbReference type="PROSITE" id="PS51387">
    <property type="entry name" value="FAD_PCMH"/>
    <property type="match status" value="1"/>
</dbReference>
<evidence type="ECO:0000313" key="6">
    <source>
        <dbReference type="Proteomes" id="UP001431963"/>
    </source>
</evidence>
<gene>
    <name evidence="5" type="ORF">V6590_09060</name>
</gene>
<dbReference type="Pfam" id="PF01565">
    <property type="entry name" value="FAD_binding_4"/>
    <property type="match status" value="1"/>
</dbReference>
<evidence type="ECO:0000256" key="2">
    <source>
        <dbReference type="ARBA" id="ARBA00022630"/>
    </source>
</evidence>
<reference evidence="5" key="1">
    <citation type="submission" date="2024-02" db="EMBL/GenBank/DDBJ databases">
        <title>Genome sequences of strain Gemmobacter sp. JM10B15.</title>
        <authorList>
            <person name="Zhang M."/>
        </authorList>
    </citation>
    <scope>NUCLEOTIDE SEQUENCE</scope>
    <source>
        <strain evidence="5">JM10B15</strain>
    </source>
</reference>
<dbReference type="Pfam" id="PF02913">
    <property type="entry name" value="FAD-oxidase_C"/>
    <property type="match status" value="1"/>
</dbReference>
<protein>
    <submittedName>
        <fullName evidence="5">FAD-binding oxidoreductase</fullName>
    </submittedName>
</protein>
<evidence type="ECO:0000259" key="4">
    <source>
        <dbReference type="PROSITE" id="PS51387"/>
    </source>
</evidence>
<dbReference type="InterPro" id="IPR016171">
    <property type="entry name" value="Vanillyl_alc_oxidase_C-sub2"/>
</dbReference>
<comment type="caution">
    <text evidence="5">The sequence shown here is derived from an EMBL/GenBank/DDBJ whole genome shotgun (WGS) entry which is preliminary data.</text>
</comment>
<dbReference type="InterPro" id="IPR004113">
    <property type="entry name" value="FAD-bd_oxidored_4_C"/>
</dbReference>